<comment type="caution">
    <text evidence="5">The sequence shown here is derived from an EMBL/GenBank/DDBJ whole genome shotgun (WGS) entry which is preliminary data.</text>
</comment>
<comment type="subcellular location">
    <subcellularLocation>
        <location evidence="1">Nucleus</location>
    </subcellularLocation>
</comment>
<dbReference type="InterPro" id="IPR050613">
    <property type="entry name" value="Sec_Metabolite_Reg"/>
</dbReference>
<sequence>MALLYAVCFAATATIPKQETKEQLGFERLTLLRYLMHRFDASLTKAKVLMYPNVEALQALVIYLSTLRTHDTSRTLWVIGGIAIRLAESLGVHQDGMRLGLSPFEAETRCRLWWHVGALDSTAPEDHGFDSTVMDRCQSFRAPLNVDDADLFPQMTALPAAKAEWTETTFSLANTDIHRTLRQTVAANRSESIAEQEKAVRNAQDLLWRRWLRLADLSKPVCQAADAVLRIAVLKTLFLCNLRCWLSTSGVDPAASSRYRRLPDGIFLAAVDLLENAYLLQSGKASGNFSWLFQQRPQLYAFFLALHALKDGPDRPEAERAWRAVDDYSLCLTDFEEAHERKGRTSCVWRILGPLREKARESRRRMVNGTFDAHRGHGSPQSFSASTVANEACGAYTMPDASSEESYESLRQGDPFAMDAMTFDSILAWQDFAGWFDVDQNAT</sequence>
<protein>
    <recommendedName>
        <fullName evidence="4">Xylanolytic transcriptional activator regulatory domain-containing protein</fullName>
    </recommendedName>
</protein>
<gene>
    <name evidence="5" type="ORF">GTA08_BOTSDO01167</name>
</gene>
<organism evidence="5 6">
    <name type="scientific">Botryosphaeria dothidea</name>
    <dbReference type="NCBI Taxonomy" id="55169"/>
    <lineage>
        <taxon>Eukaryota</taxon>
        <taxon>Fungi</taxon>
        <taxon>Dikarya</taxon>
        <taxon>Ascomycota</taxon>
        <taxon>Pezizomycotina</taxon>
        <taxon>Dothideomycetes</taxon>
        <taxon>Dothideomycetes incertae sedis</taxon>
        <taxon>Botryosphaeriales</taxon>
        <taxon>Botryosphaeriaceae</taxon>
        <taxon>Botryosphaeria</taxon>
    </lineage>
</organism>
<dbReference type="AlphaFoldDB" id="A0A8H4JA83"/>
<dbReference type="Pfam" id="PF04082">
    <property type="entry name" value="Fungal_trans"/>
    <property type="match status" value="1"/>
</dbReference>
<dbReference type="GO" id="GO:0003677">
    <property type="term" value="F:DNA binding"/>
    <property type="evidence" value="ECO:0007669"/>
    <property type="project" value="InterPro"/>
</dbReference>
<feature type="domain" description="Xylanolytic transcriptional activator regulatory" evidence="4">
    <location>
        <begin position="2"/>
        <end position="131"/>
    </location>
</feature>
<dbReference type="PANTHER" id="PTHR31001:SF50">
    <property type="entry name" value="ZN(II)2CYS6 TRANSCRIPTION FACTOR (EUROFUNG)"/>
    <property type="match status" value="1"/>
</dbReference>
<dbReference type="PANTHER" id="PTHR31001">
    <property type="entry name" value="UNCHARACTERIZED TRANSCRIPTIONAL REGULATORY PROTEIN"/>
    <property type="match status" value="1"/>
</dbReference>
<keyword evidence="2" id="KW-0479">Metal-binding</keyword>
<dbReference type="GO" id="GO:0006351">
    <property type="term" value="P:DNA-templated transcription"/>
    <property type="evidence" value="ECO:0007669"/>
    <property type="project" value="InterPro"/>
</dbReference>
<dbReference type="CDD" id="cd12148">
    <property type="entry name" value="fungal_TF_MHR"/>
    <property type="match status" value="1"/>
</dbReference>
<name>A0A8H4JA83_9PEZI</name>
<dbReference type="GO" id="GO:0005634">
    <property type="term" value="C:nucleus"/>
    <property type="evidence" value="ECO:0007669"/>
    <property type="project" value="UniProtKB-SubCell"/>
</dbReference>
<dbReference type="EMBL" id="WWBZ02000001">
    <property type="protein sequence ID" value="KAF4313863.1"/>
    <property type="molecule type" value="Genomic_DNA"/>
</dbReference>
<keyword evidence="3" id="KW-0539">Nucleus</keyword>
<evidence type="ECO:0000313" key="6">
    <source>
        <dbReference type="Proteomes" id="UP000572817"/>
    </source>
</evidence>
<accession>A0A8H4JA83</accession>
<proteinExistence type="predicted"/>
<evidence type="ECO:0000313" key="5">
    <source>
        <dbReference type="EMBL" id="KAF4313863.1"/>
    </source>
</evidence>
<dbReference type="Proteomes" id="UP000572817">
    <property type="component" value="Unassembled WGS sequence"/>
</dbReference>
<reference evidence="5" key="1">
    <citation type="submission" date="2020-04" db="EMBL/GenBank/DDBJ databases">
        <title>Genome Assembly and Annotation of Botryosphaeria dothidea sdau 11-99, a Latent Pathogen of Apple Fruit Ring Rot in China.</title>
        <authorList>
            <person name="Yu C."/>
            <person name="Diao Y."/>
            <person name="Lu Q."/>
            <person name="Zhao J."/>
            <person name="Cui S."/>
            <person name="Peng C."/>
            <person name="He B."/>
            <person name="Liu H."/>
        </authorList>
    </citation>
    <scope>NUCLEOTIDE SEQUENCE [LARGE SCALE GENOMIC DNA]</scope>
    <source>
        <strain evidence="5">Sdau11-99</strain>
    </source>
</reference>
<evidence type="ECO:0000256" key="3">
    <source>
        <dbReference type="ARBA" id="ARBA00023242"/>
    </source>
</evidence>
<evidence type="ECO:0000256" key="2">
    <source>
        <dbReference type="ARBA" id="ARBA00022723"/>
    </source>
</evidence>
<dbReference type="GO" id="GO:0008270">
    <property type="term" value="F:zinc ion binding"/>
    <property type="evidence" value="ECO:0007669"/>
    <property type="project" value="InterPro"/>
</dbReference>
<keyword evidence="6" id="KW-1185">Reference proteome</keyword>
<dbReference type="InterPro" id="IPR007219">
    <property type="entry name" value="XnlR_reg_dom"/>
</dbReference>
<dbReference type="OrthoDB" id="435881at2759"/>
<evidence type="ECO:0000259" key="4">
    <source>
        <dbReference type="Pfam" id="PF04082"/>
    </source>
</evidence>
<evidence type="ECO:0000256" key="1">
    <source>
        <dbReference type="ARBA" id="ARBA00004123"/>
    </source>
</evidence>